<proteinExistence type="predicted"/>
<feature type="signal peptide" evidence="1">
    <location>
        <begin position="1"/>
        <end position="20"/>
    </location>
</feature>
<dbReference type="PROSITE" id="PS51257">
    <property type="entry name" value="PROKAR_LIPOPROTEIN"/>
    <property type="match status" value="1"/>
</dbReference>
<dbReference type="Pfam" id="PF14321">
    <property type="entry name" value="DUF4382"/>
    <property type="match status" value="1"/>
</dbReference>
<dbReference type="RefSeq" id="WP_176063094.1">
    <property type="nucleotide sequence ID" value="NZ_BJTG01000002.1"/>
</dbReference>
<dbReference type="AlphaFoldDB" id="A0A7I9VIN5"/>
<dbReference type="InterPro" id="IPR025491">
    <property type="entry name" value="DUF4382"/>
</dbReference>
<protein>
    <recommendedName>
        <fullName evidence="2">DUF4382 domain-containing protein</fullName>
    </recommendedName>
</protein>
<comment type="caution">
    <text evidence="3">The sequence shown here is derived from an EMBL/GenBank/DDBJ whole genome shotgun (WGS) entry which is preliminary data.</text>
</comment>
<gene>
    <name evidence="3" type="ORF">AMYX_07410</name>
</gene>
<evidence type="ECO:0000313" key="4">
    <source>
        <dbReference type="Proteomes" id="UP000503640"/>
    </source>
</evidence>
<keyword evidence="4" id="KW-1185">Reference proteome</keyword>
<evidence type="ECO:0000256" key="1">
    <source>
        <dbReference type="SAM" id="SignalP"/>
    </source>
</evidence>
<sequence>MKLSRTLVTASLALLGAACGGGQTGSVSLLLKDAPAGFSKAVVTISEIDLVGSGGDTVLTTQKTTTDLLTLANDTAKLVDGAVVPVGSYSQLRFVITGGYVEVNGVIYASSATYEGLPPGAVVGGTLRMPSYAQSGLKVDLPGGSVSVGTGSKVLLVDFDVSQSFGQDAGASGAWVMHPVCRATELELSGGVDVTLALGQGVTLPAPTTLASFSAVLTPSAGGDGTTLPLTATSTGAYGVSYKYLFPGTYTLTFTAPAGVTFTTAPPVPVTVTVTSGQATAAAFVVTSASATAAP</sequence>
<accession>A0A7I9VIN5</accession>
<keyword evidence="1" id="KW-0732">Signal</keyword>
<dbReference type="EMBL" id="BJTG01000002">
    <property type="protein sequence ID" value="GEJ56000.1"/>
    <property type="molecule type" value="Genomic_DNA"/>
</dbReference>
<name>A0A7I9VIN5_9BACT</name>
<feature type="chain" id="PRO_5029763957" description="DUF4382 domain-containing protein" evidence="1">
    <location>
        <begin position="21"/>
        <end position="295"/>
    </location>
</feature>
<evidence type="ECO:0000313" key="3">
    <source>
        <dbReference type="EMBL" id="GEJ56000.1"/>
    </source>
</evidence>
<feature type="domain" description="DUF4382" evidence="2">
    <location>
        <begin position="24"/>
        <end position="179"/>
    </location>
</feature>
<dbReference type="Proteomes" id="UP000503640">
    <property type="component" value="Unassembled WGS sequence"/>
</dbReference>
<evidence type="ECO:0000259" key="2">
    <source>
        <dbReference type="Pfam" id="PF14321"/>
    </source>
</evidence>
<organism evidence="3 4">
    <name type="scientific">Anaeromyxobacter diazotrophicus</name>
    <dbReference type="NCBI Taxonomy" id="2590199"/>
    <lineage>
        <taxon>Bacteria</taxon>
        <taxon>Pseudomonadati</taxon>
        <taxon>Myxococcota</taxon>
        <taxon>Myxococcia</taxon>
        <taxon>Myxococcales</taxon>
        <taxon>Cystobacterineae</taxon>
        <taxon>Anaeromyxobacteraceae</taxon>
        <taxon>Anaeromyxobacter</taxon>
    </lineage>
</organism>
<reference evidence="4" key="1">
    <citation type="journal article" date="2020" name="Appl. Environ. Microbiol.">
        <title>Diazotrophic Anaeromyxobacter Isolates from Soils.</title>
        <authorList>
            <person name="Masuda Y."/>
            <person name="Yamanaka H."/>
            <person name="Xu Z.X."/>
            <person name="Shiratori Y."/>
            <person name="Aono T."/>
            <person name="Amachi S."/>
            <person name="Senoo K."/>
            <person name="Itoh H."/>
        </authorList>
    </citation>
    <scope>NUCLEOTIDE SEQUENCE [LARGE SCALE GENOMIC DNA]</scope>
    <source>
        <strain evidence="4">R267</strain>
    </source>
</reference>